<evidence type="ECO:0000256" key="2">
    <source>
        <dbReference type="ARBA" id="ARBA00023043"/>
    </source>
</evidence>
<evidence type="ECO:0000313" key="3">
    <source>
        <dbReference type="EMBL" id="RPA91980.1"/>
    </source>
</evidence>
<dbReference type="PANTHER" id="PTHR24198">
    <property type="entry name" value="ANKYRIN REPEAT AND PROTEIN KINASE DOMAIN-CONTAINING PROTEIN"/>
    <property type="match status" value="1"/>
</dbReference>
<gene>
    <name evidence="3" type="ORF">L873DRAFT_1818458</name>
</gene>
<evidence type="ECO:0000313" key="4">
    <source>
        <dbReference type="Proteomes" id="UP000276215"/>
    </source>
</evidence>
<dbReference type="OrthoDB" id="159935at2759"/>
<protein>
    <submittedName>
        <fullName evidence="3">Ankyrin</fullName>
    </submittedName>
</protein>
<dbReference type="EMBL" id="ML120483">
    <property type="protein sequence ID" value="RPA91980.1"/>
    <property type="molecule type" value="Genomic_DNA"/>
</dbReference>
<dbReference type="PANTHER" id="PTHR24198:SF165">
    <property type="entry name" value="ANKYRIN REPEAT-CONTAINING PROTEIN-RELATED"/>
    <property type="match status" value="1"/>
</dbReference>
<dbReference type="SUPFAM" id="SSF48403">
    <property type="entry name" value="Ankyrin repeat"/>
    <property type="match status" value="2"/>
</dbReference>
<dbReference type="InterPro" id="IPR036770">
    <property type="entry name" value="Ankyrin_rpt-contain_sf"/>
</dbReference>
<keyword evidence="1" id="KW-0677">Repeat</keyword>
<proteinExistence type="predicted"/>
<organism evidence="3 4">
    <name type="scientific">Choiromyces venosus 120613-1</name>
    <dbReference type="NCBI Taxonomy" id="1336337"/>
    <lineage>
        <taxon>Eukaryota</taxon>
        <taxon>Fungi</taxon>
        <taxon>Dikarya</taxon>
        <taxon>Ascomycota</taxon>
        <taxon>Pezizomycotina</taxon>
        <taxon>Pezizomycetes</taxon>
        <taxon>Pezizales</taxon>
        <taxon>Tuberaceae</taxon>
        <taxon>Choiromyces</taxon>
    </lineage>
</organism>
<keyword evidence="2" id="KW-0040">ANK repeat</keyword>
<reference evidence="3 4" key="1">
    <citation type="journal article" date="2018" name="Nat. Ecol. Evol.">
        <title>Pezizomycetes genomes reveal the molecular basis of ectomycorrhizal truffle lifestyle.</title>
        <authorList>
            <person name="Murat C."/>
            <person name="Payen T."/>
            <person name="Noel B."/>
            <person name="Kuo A."/>
            <person name="Morin E."/>
            <person name="Chen J."/>
            <person name="Kohler A."/>
            <person name="Krizsan K."/>
            <person name="Balestrini R."/>
            <person name="Da Silva C."/>
            <person name="Montanini B."/>
            <person name="Hainaut M."/>
            <person name="Levati E."/>
            <person name="Barry K.W."/>
            <person name="Belfiori B."/>
            <person name="Cichocki N."/>
            <person name="Clum A."/>
            <person name="Dockter R.B."/>
            <person name="Fauchery L."/>
            <person name="Guy J."/>
            <person name="Iotti M."/>
            <person name="Le Tacon F."/>
            <person name="Lindquist E.A."/>
            <person name="Lipzen A."/>
            <person name="Malagnac F."/>
            <person name="Mello A."/>
            <person name="Molinier V."/>
            <person name="Miyauchi S."/>
            <person name="Poulain J."/>
            <person name="Riccioni C."/>
            <person name="Rubini A."/>
            <person name="Sitrit Y."/>
            <person name="Splivallo R."/>
            <person name="Traeger S."/>
            <person name="Wang M."/>
            <person name="Zifcakova L."/>
            <person name="Wipf D."/>
            <person name="Zambonelli A."/>
            <person name="Paolocci F."/>
            <person name="Nowrousian M."/>
            <person name="Ottonello S."/>
            <person name="Baldrian P."/>
            <person name="Spatafora J.W."/>
            <person name="Henrissat B."/>
            <person name="Nagy L.G."/>
            <person name="Aury J.M."/>
            <person name="Wincker P."/>
            <person name="Grigoriev I.V."/>
            <person name="Bonfante P."/>
            <person name="Martin F.M."/>
        </authorList>
    </citation>
    <scope>NUCLEOTIDE SEQUENCE [LARGE SCALE GENOMIC DNA]</scope>
    <source>
        <strain evidence="3 4">120613-1</strain>
    </source>
</reference>
<evidence type="ECO:0000256" key="1">
    <source>
        <dbReference type="ARBA" id="ARBA00022737"/>
    </source>
</evidence>
<dbReference type="Gene3D" id="1.25.40.20">
    <property type="entry name" value="Ankyrin repeat-containing domain"/>
    <property type="match status" value="3"/>
</dbReference>
<dbReference type="STRING" id="1336337.A0A3N4J6C9"/>
<dbReference type="InterPro" id="IPR002110">
    <property type="entry name" value="Ankyrin_rpt"/>
</dbReference>
<keyword evidence="4" id="KW-1185">Reference proteome</keyword>
<accession>A0A3N4J6C9</accession>
<name>A0A3N4J6C9_9PEZI</name>
<dbReference type="Pfam" id="PF00023">
    <property type="entry name" value="Ank"/>
    <property type="match status" value="1"/>
</dbReference>
<dbReference type="Proteomes" id="UP000276215">
    <property type="component" value="Unassembled WGS sequence"/>
</dbReference>
<dbReference type="SMART" id="SM00248">
    <property type="entry name" value="ANK"/>
    <property type="match status" value="8"/>
</dbReference>
<dbReference type="AlphaFoldDB" id="A0A3N4J6C9"/>
<sequence length="399" mass="44681">MSFLSLPPELLFDICDSTVLGLSDIASVLRTCHRLESVLGPLAKHLLKRPTDEYCKRALFHAAERQDHCTVRFLLDRGILDCIKIGRTILNVAVLALSEEGVTTLLDCGVDPHSRDRQNRTPLICATMARLSGAVRALLNHPGVDVNRTWRFPDFTALHLAVWNGYEDMVRLLLACPRVAVNKVDNIPGPMIERFPRHSNRRILRSSLWGLQAIVGIPLTKGWAPLHGAVDRGDQAILSILLENERVDVNILNIMGETPLWMAVGIGDRVSTRQLLLHPRIQTKLGTESILYHAIPFAEKSMIEIIMQIGRLDINAGNNQWQSTALHRAASFGRSDVVEMLLCRNDIDIRRLDQQGYSARALALGRFPEISRRLAVWEIEHSGMRYLDLALRPGMDASG</sequence>
<dbReference type="Pfam" id="PF12796">
    <property type="entry name" value="Ank_2"/>
    <property type="match status" value="2"/>
</dbReference>